<comment type="caution">
    <text evidence="2">The sequence shown here is derived from an EMBL/GenBank/DDBJ whole genome shotgun (WGS) entry which is preliminary data.</text>
</comment>
<evidence type="ECO:0000256" key="1">
    <source>
        <dbReference type="SAM" id="MobiDB-lite"/>
    </source>
</evidence>
<evidence type="ECO:0000313" key="3">
    <source>
        <dbReference type="Proteomes" id="UP000324222"/>
    </source>
</evidence>
<sequence length="312" mass="34793">MLSSFDHSHLDARRTINITDIVTNAARNKKRKSSVRGNTRACTDATNSSRNNEHRRELPKPTSCSSWYCKARYKRDTKLIIIVTIKTSNSNTIHEIPRILPHQDKHEEDKATADVSLLVSEGRGGHLTFLVMDVDFSCGGMAMLEKGTSMEYLMECSSCTTTLLTFLKDSFLRCVDPKADRTWRVLNRRGCSVEGCSSGAAAQRTTKLMCGSKDSGGGGTREGRDGESGEWSRRMWILTAPHTTFLPPSQPLQHHRETRRLQHVSPAAQHYIKIGGGSIYHLATYSIAILFTNSDSMTTSKHLLMTADTSFH</sequence>
<evidence type="ECO:0000313" key="2">
    <source>
        <dbReference type="EMBL" id="MPC32559.1"/>
    </source>
</evidence>
<organism evidence="2 3">
    <name type="scientific">Portunus trituberculatus</name>
    <name type="common">Swimming crab</name>
    <name type="synonym">Neptunus trituberculatus</name>
    <dbReference type="NCBI Taxonomy" id="210409"/>
    <lineage>
        <taxon>Eukaryota</taxon>
        <taxon>Metazoa</taxon>
        <taxon>Ecdysozoa</taxon>
        <taxon>Arthropoda</taxon>
        <taxon>Crustacea</taxon>
        <taxon>Multicrustacea</taxon>
        <taxon>Malacostraca</taxon>
        <taxon>Eumalacostraca</taxon>
        <taxon>Eucarida</taxon>
        <taxon>Decapoda</taxon>
        <taxon>Pleocyemata</taxon>
        <taxon>Brachyura</taxon>
        <taxon>Eubrachyura</taxon>
        <taxon>Portunoidea</taxon>
        <taxon>Portunidae</taxon>
        <taxon>Portuninae</taxon>
        <taxon>Portunus</taxon>
    </lineage>
</organism>
<dbReference type="Proteomes" id="UP000324222">
    <property type="component" value="Unassembled WGS sequence"/>
</dbReference>
<dbReference type="AlphaFoldDB" id="A0A5B7EH53"/>
<keyword evidence="3" id="KW-1185">Reference proteome</keyword>
<reference evidence="2 3" key="1">
    <citation type="submission" date="2019-05" db="EMBL/GenBank/DDBJ databases">
        <title>Another draft genome of Portunus trituberculatus and its Hox gene families provides insights of decapod evolution.</title>
        <authorList>
            <person name="Jeong J.-H."/>
            <person name="Song I."/>
            <person name="Kim S."/>
            <person name="Choi T."/>
            <person name="Kim D."/>
            <person name="Ryu S."/>
            <person name="Kim W."/>
        </authorList>
    </citation>
    <scope>NUCLEOTIDE SEQUENCE [LARGE SCALE GENOMIC DNA]</scope>
    <source>
        <tissue evidence="2">Muscle</tissue>
    </source>
</reference>
<dbReference type="EMBL" id="VSRR010002650">
    <property type="protein sequence ID" value="MPC32559.1"/>
    <property type="molecule type" value="Genomic_DNA"/>
</dbReference>
<name>A0A5B7EH53_PORTR</name>
<proteinExistence type="predicted"/>
<feature type="compositionally biased region" description="Polar residues" evidence="1">
    <location>
        <begin position="35"/>
        <end position="50"/>
    </location>
</feature>
<gene>
    <name evidence="2" type="ORF">E2C01_025872</name>
</gene>
<protein>
    <submittedName>
        <fullName evidence="2">Uncharacterized protein</fullName>
    </submittedName>
</protein>
<feature type="region of interest" description="Disordered" evidence="1">
    <location>
        <begin position="27"/>
        <end position="62"/>
    </location>
</feature>
<accession>A0A5B7EH53</accession>